<dbReference type="InterPro" id="IPR023214">
    <property type="entry name" value="HAD_sf"/>
</dbReference>
<feature type="domain" description="FCP1 homology" evidence="2">
    <location>
        <begin position="66"/>
        <end position="232"/>
    </location>
</feature>
<dbReference type="GO" id="GO:0016791">
    <property type="term" value="F:phosphatase activity"/>
    <property type="evidence" value="ECO:0007669"/>
    <property type="project" value="InterPro"/>
</dbReference>
<evidence type="ECO:0000256" key="1">
    <source>
        <dbReference type="SAM" id="Phobius"/>
    </source>
</evidence>
<name>A0AB39Z137_DROSZ</name>
<reference evidence="4" key="1">
    <citation type="submission" date="2025-08" db="UniProtKB">
        <authorList>
            <consortium name="RefSeq"/>
        </authorList>
    </citation>
    <scope>IDENTIFICATION</scope>
</reference>
<dbReference type="NCBIfam" id="TIGR02251">
    <property type="entry name" value="HIF-SF_euk"/>
    <property type="match status" value="1"/>
</dbReference>
<keyword evidence="1" id="KW-0472">Membrane</keyword>
<proteinExistence type="predicted"/>
<dbReference type="Pfam" id="PF03031">
    <property type="entry name" value="NIF"/>
    <property type="match status" value="1"/>
</dbReference>
<dbReference type="GeneID" id="108007187"/>
<dbReference type="InterPro" id="IPR011948">
    <property type="entry name" value="Dullard_phosphatase"/>
</dbReference>
<feature type="transmembrane region" description="Helical" evidence="1">
    <location>
        <begin position="12"/>
        <end position="36"/>
    </location>
</feature>
<evidence type="ECO:0000259" key="2">
    <source>
        <dbReference type="PROSITE" id="PS50969"/>
    </source>
</evidence>
<dbReference type="Proteomes" id="UP001652628">
    <property type="component" value="Chromosome 3"/>
</dbReference>
<organism evidence="3 4">
    <name type="scientific">Drosophila suzukii</name>
    <name type="common">Spotted-wing drosophila fruit fly</name>
    <dbReference type="NCBI Taxonomy" id="28584"/>
    <lineage>
        <taxon>Eukaryota</taxon>
        <taxon>Metazoa</taxon>
        <taxon>Ecdysozoa</taxon>
        <taxon>Arthropoda</taxon>
        <taxon>Hexapoda</taxon>
        <taxon>Insecta</taxon>
        <taxon>Pterygota</taxon>
        <taxon>Neoptera</taxon>
        <taxon>Endopterygota</taxon>
        <taxon>Diptera</taxon>
        <taxon>Brachycera</taxon>
        <taxon>Muscomorpha</taxon>
        <taxon>Ephydroidea</taxon>
        <taxon>Drosophilidae</taxon>
        <taxon>Drosophila</taxon>
        <taxon>Sophophora</taxon>
    </lineage>
</organism>
<dbReference type="RefSeq" id="XP_016926312.3">
    <property type="nucleotide sequence ID" value="XM_017070823.4"/>
</dbReference>
<dbReference type="PANTHER" id="PTHR12210">
    <property type="entry name" value="DULLARD PROTEIN PHOSPHATASE"/>
    <property type="match status" value="1"/>
</dbReference>
<dbReference type="InterPro" id="IPR036412">
    <property type="entry name" value="HAD-like_sf"/>
</dbReference>
<dbReference type="AlphaFoldDB" id="A0AB39Z137"/>
<accession>A0AB39Z137</accession>
<dbReference type="PROSITE" id="PS50969">
    <property type="entry name" value="FCP1"/>
    <property type="match status" value="1"/>
</dbReference>
<dbReference type="SMART" id="SM00577">
    <property type="entry name" value="CPDc"/>
    <property type="match status" value="1"/>
</dbReference>
<dbReference type="SUPFAM" id="SSF56784">
    <property type="entry name" value="HAD-like"/>
    <property type="match status" value="1"/>
</dbReference>
<sequence>MPLKSESLLVYFFGVATMGLVMSMICVVVPPVRLYLAKIYKIYADYTPIIYPSDDQLTPVSKRRLNLVGKKTLVLDMDETLMTSWMKKHGKDPKNRPTIPHDFKFYLPEYGATVFVYKRPYLDHFLDRVSKWYDLTVFTAGVEAYASPILDFLDRGRGILTKRLYRHDCIDVFGLRAKYVTLASPDLSNVLLLDNSSTECSFNAGNSIHIKSYQIGSRDEALINLLPFLDALRFTKDVRSVLQRCTRFEGLTTFLERVTQ</sequence>
<keyword evidence="1" id="KW-0812">Transmembrane</keyword>
<keyword evidence="1" id="KW-1133">Transmembrane helix</keyword>
<evidence type="ECO:0000313" key="4">
    <source>
        <dbReference type="RefSeq" id="XP_016926312.3"/>
    </source>
</evidence>
<keyword evidence="3" id="KW-1185">Reference proteome</keyword>
<evidence type="ECO:0000313" key="3">
    <source>
        <dbReference type="Proteomes" id="UP001652628"/>
    </source>
</evidence>
<dbReference type="Gene3D" id="3.40.50.1000">
    <property type="entry name" value="HAD superfamily/HAD-like"/>
    <property type="match status" value="1"/>
</dbReference>
<protein>
    <submittedName>
        <fullName evidence="4">CTD nuclear envelope phosphatase 1 homolog</fullName>
    </submittedName>
</protein>
<dbReference type="CDD" id="cd07521">
    <property type="entry name" value="HAD_FCP1-like"/>
    <property type="match status" value="1"/>
</dbReference>
<gene>
    <name evidence="4" type="primary">LOC108007187</name>
</gene>
<dbReference type="InterPro" id="IPR004274">
    <property type="entry name" value="FCP1_dom"/>
</dbReference>
<dbReference type="InterPro" id="IPR050365">
    <property type="entry name" value="TIM50"/>
</dbReference>